<dbReference type="Pfam" id="PF00593">
    <property type="entry name" value="TonB_dep_Rec_b-barrel"/>
    <property type="match status" value="1"/>
</dbReference>
<feature type="signal peptide" evidence="17">
    <location>
        <begin position="1"/>
        <end position="26"/>
    </location>
</feature>
<dbReference type="EMBL" id="JBHSCX010000003">
    <property type="protein sequence ID" value="MFC4361646.1"/>
    <property type="molecule type" value="Genomic_DNA"/>
</dbReference>
<evidence type="ECO:0000256" key="8">
    <source>
        <dbReference type="ARBA" id="ARBA00023004"/>
    </source>
</evidence>
<organism evidence="20 21">
    <name type="scientific">Simiduia curdlanivorans</name>
    <dbReference type="NCBI Taxonomy" id="1492769"/>
    <lineage>
        <taxon>Bacteria</taxon>
        <taxon>Pseudomonadati</taxon>
        <taxon>Pseudomonadota</taxon>
        <taxon>Gammaproteobacteria</taxon>
        <taxon>Cellvibrionales</taxon>
        <taxon>Cellvibrionaceae</taxon>
        <taxon>Simiduia</taxon>
    </lineage>
</organism>
<evidence type="ECO:0000256" key="2">
    <source>
        <dbReference type="ARBA" id="ARBA00009810"/>
    </source>
</evidence>
<gene>
    <name evidence="20" type="ORF">ACFOX3_04985</name>
</gene>
<name>A0ABV8V2L4_9GAMM</name>
<comment type="subcellular location">
    <subcellularLocation>
        <location evidence="1 14">Cell outer membrane</location>
        <topology evidence="1 14">Multi-pass membrane protein</topology>
    </subcellularLocation>
</comment>
<comment type="caution">
    <text evidence="20">The sequence shown here is derived from an EMBL/GenBank/DDBJ whole genome shotgun (WGS) entry which is preliminary data.</text>
</comment>
<evidence type="ECO:0000256" key="11">
    <source>
        <dbReference type="ARBA" id="ARBA00023136"/>
    </source>
</evidence>
<reference evidence="21" key="1">
    <citation type="journal article" date="2019" name="Int. J. Syst. Evol. Microbiol.">
        <title>The Global Catalogue of Microorganisms (GCM) 10K type strain sequencing project: providing services to taxonomists for standard genome sequencing and annotation.</title>
        <authorList>
            <consortium name="The Broad Institute Genomics Platform"/>
            <consortium name="The Broad Institute Genome Sequencing Center for Infectious Disease"/>
            <person name="Wu L."/>
            <person name="Ma J."/>
        </authorList>
    </citation>
    <scope>NUCLEOTIDE SEQUENCE [LARGE SCALE GENOMIC DNA]</scope>
    <source>
        <strain evidence="21">CECT 8570</strain>
    </source>
</reference>
<dbReference type="InterPro" id="IPR012910">
    <property type="entry name" value="Plug_dom"/>
</dbReference>
<dbReference type="CDD" id="cd01347">
    <property type="entry name" value="ligand_gated_channel"/>
    <property type="match status" value="1"/>
</dbReference>
<evidence type="ECO:0000256" key="15">
    <source>
        <dbReference type="PROSITE-ProRule" id="PRU10144"/>
    </source>
</evidence>
<evidence type="ECO:0000256" key="4">
    <source>
        <dbReference type="ARBA" id="ARBA00022452"/>
    </source>
</evidence>
<keyword evidence="7 17" id="KW-0732">Signal</keyword>
<feature type="short sequence motif" description="TonB C-terminal box" evidence="15">
    <location>
        <begin position="691"/>
        <end position="708"/>
    </location>
</feature>
<keyword evidence="8" id="KW-0408">Iron</keyword>
<evidence type="ECO:0000256" key="9">
    <source>
        <dbReference type="ARBA" id="ARBA00023065"/>
    </source>
</evidence>
<evidence type="ECO:0000256" key="3">
    <source>
        <dbReference type="ARBA" id="ARBA00022448"/>
    </source>
</evidence>
<dbReference type="InterPro" id="IPR000531">
    <property type="entry name" value="Beta-barrel_TonB"/>
</dbReference>
<keyword evidence="3 14" id="KW-0813">Transport</keyword>
<protein>
    <submittedName>
        <fullName evidence="20">TonB-dependent siderophore receptor</fullName>
    </submittedName>
</protein>
<keyword evidence="13 14" id="KW-0998">Cell outer membrane</keyword>
<keyword evidence="10 16" id="KW-0798">TonB box</keyword>
<dbReference type="Gene3D" id="2.40.170.20">
    <property type="entry name" value="TonB-dependent receptor, beta-barrel domain"/>
    <property type="match status" value="1"/>
</dbReference>
<dbReference type="PROSITE" id="PS52016">
    <property type="entry name" value="TONB_DEPENDENT_REC_3"/>
    <property type="match status" value="1"/>
</dbReference>
<dbReference type="Proteomes" id="UP001595840">
    <property type="component" value="Unassembled WGS sequence"/>
</dbReference>
<evidence type="ECO:0000259" key="19">
    <source>
        <dbReference type="Pfam" id="PF07715"/>
    </source>
</evidence>
<dbReference type="InterPro" id="IPR010917">
    <property type="entry name" value="TonB_rcpt_CS"/>
</dbReference>
<evidence type="ECO:0000256" key="10">
    <source>
        <dbReference type="ARBA" id="ARBA00023077"/>
    </source>
</evidence>
<evidence type="ECO:0000256" key="1">
    <source>
        <dbReference type="ARBA" id="ARBA00004571"/>
    </source>
</evidence>
<keyword evidence="9" id="KW-0406">Ion transport</keyword>
<evidence type="ECO:0000256" key="7">
    <source>
        <dbReference type="ARBA" id="ARBA00022729"/>
    </source>
</evidence>
<evidence type="ECO:0000259" key="18">
    <source>
        <dbReference type="Pfam" id="PF00593"/>
    </source>
</evidence>
<dbReference type="PANTHER" id="PTHR32552:SF74">
    <property type="entry name" value="HYDROXAMATE SIDEROPHORE RECEPTOR FHUE"/>
    <property type="match status" value="1"/>
</dbReference>
<evidence type="ECO:0000313" key="20">
    <source>
        <dbReference type="EMBL" id="MFC4361646.1"/>
    </source>
</evidence>
<feature type="domain" description="TonB-dependent receptor-like beta-barrel" evidence="18">
    <location>
        <begin position="325"/>
        <end position="678"/>
    </location>
</feature>
<evidence type="ECO:0000256" key="13">
    <source>
        <dbReference type="ARBA" id="ARBA00023237"/>
    </source>
</evidence>
<keyword evidence="5" id="KW-0410">Iron transport</keyword>
<feature type="chain" id="PRO_5046241758" evidence="17">
    <location>
        <begin position="27"/>
        <end position="708"/>
    </location>
</feature>
<dbReference type="PROSITE" id="PS01156">
    <property type="entry name" value="TONB_DEPENDENT_REC_2"/>
    <property type="match status" value="1"/>
</dbReference>
<dbReference type="SUPFAM" id="SSF56935">
    <property type="entry name" value="Porins"/>
    <property type="match status" value="1"/>
</dbReference>
<keyword evidence="6 14" id="KW-0812">Transmembrane</keyword>
<dbReference type="RefSeq" id="WP_290259415.1">
    <property type="nucleotide sequence ID" value="NZ_JAUFQG010000004.1"/>
</dbReference>
<comment type="similarity">
    <text evidence="2 14 16">Belongs to the TonB-dependent receptor family.</text>
</comment>
<dbReference type="InterPro" id="IPR037066">
    <property type="entry name" value="Plug_dom_sf"/>
</dbReference>
<dbReference type="InterPro" id="IPR039426">
    <property type="entry name" value="TonB-dep_rcpt-like"/>
</dbReference>
<feature type="domain" description="TonB-dependent receptor plug" evidence="19">
    <location>
        <begin position="59"/>
        <end position="157"/>
    </location>
</feature>
<evidence type="ECO:0000256" key="16">
    <source>
        <dbReference type="RuleBase" id="RU003357"/>
    </source>
</evidence>
<keyword evidence="11 14" id="KW-0472">Membrane</keyword>
<proteinExistence type="inferred from homology"/>
<evidence type="ECO:0000256" key="5">
    <source>
        <dbReference type="ARBA" id="ARBA00022496"/>
    </source>
</evidence>
<dbReference type="InterPro" id="IPR010105">
    <property type="entry name" value="TonB_sidphr_rcpt"/>
</dbReference>
<evidence type="ECO:0000313" key="21">
    <source>
        <dbReference type="Proteomes" id="UP001595840"/>
    </source>
</evidence>
<dbReference type="PANTHER" id="PTHR32552">
    <property type="entry name" value="FERRICHROME IRON RECEPTOR-RELATED"/>
    <property type="match status" value="1"/>
</dbReference>
<dbReference type="Gene3D" id="2.170.130.10">
    <property type="entry name" value="TonB-dependent receptor, plug domain"/>
    <property type="match status" value="1"/>
</dbReference>
<dbReference type="InterPro" id="IPR036942">
    <property type="entry name" value="Beta-barrel_TonB_sf"/>
</dbReference>
<accession>A0ABV8V2L4</accession>
<evidence type="ECO:0000256" key="14">
    <source>
        <dbReference type="PROSITE-ProRule" id="PRU01360"/>
    </source>
</evidence>
<sequence length="708" mass="78009">MKKPLSILLSKALLAATPLASPVVLAQAAEAQFSEEISITGIREDRKSRGATGLDLSAFETPQSLTIIDVETIQDFGLVDINSLLKMATGVNVDSTETDRTYYNARGFDITSMHVDGIGMPFGTLLVGDRDTAIYDKVEVIRGSNGLVTGLGNPSGTINYVRKRPTNDLDASVRLNLGEWNNARAEVDVSTPLTDSGSWAARFVGVYQDKESWLDHYGNDRQVAYVVVDGQLSDNLTLTTGYTHQSNNSDGVLWGALPMLYKDGTQADYDVSTTTTMDWTYWNTQTDEAFVELGWQVSDNWRLVTTATYTDYTENSEIFYIYSNTGLDPDTGLGLVSYPGKYDDERQNLILDASLVGDFSAWGQQHSLQLGVSSARSDSESYAHPAPASDFISMPAFPGWQGNELARPNWGAAYQSANEDIDLNRVYGSVRLALTDKLNLLLGVNAVDYTNDGISYGVPTSSTEDGTSPYLGFTWELVDGLNAYASYSDIYQPQYVLGEDLQSLGSAEGKSYEAGLKKAFGNNTLVTLALFRTEQSNLQEFKEYGDGDGVDDDFYDDDFDFAIYRGIDVESEGVELEIVGDLSDTVSIQAGITHLSMEDPDGNEARTFIPRNTAKLFLTWDPSQLPDLKLGMSARWQDNTYYGPEGARISQDSYTLLGAYANYQVTHDLSIGLNLDNITDEKYFSSVKYDQAWYAAPRSYNLSASWQF</sequence>
<keyword evidence="21" id="KW-1185">Reference proteome</keyword>
<evidence type="ECO:0000256" key="17">
    <source>
        <dbReference type="SAM" id="SignalP"/>
    </source>
</evidence>
<evidence type="ECO:0000256" key="12">
    <source>
        <dbReference type="ARBA" id="ARBA00023170"/>
    </source>
</evidence>
<dbReference type="NCBIfam" id="TIGR01783">
    <property type="entry name" value="TonB-siderophor"/>
    <property type="match status" value="1"/>
</dbReference>
<keyword evidence="12 20" id="KW-0675">Receptor</keyword>
<evidence type="ECO:0000256" key="6">
    <source>
        <dbReference type="ARBA" id="ARBA00022692"/>
    </source>
</evidence>
<dbReference type="Pfam" id="PF07715">
    <property type="entry name" value="Plug"/>
    <property type="match status" value="1"/>
</dbReference>
<keyword evidence="4 14" id="KW-1134">Transmembrane beta strand</keyword>